<reference evidence="10" key="1">
    <citation type="journal article" date="2012" name="Nature">
        <title>The oyster genome reveals stress adaptation and complexity of shell formation.</title>
        <authorList>
            <person name="Zhang G."/>
            <person name="Fang X."/>
            <person name="Guo X."/>
            <person name="Li L."/>
            <person name="Luo R."/>
            <person name="Xu F."/>
            <person name="Yang P."/>
            <person name="Zhang L."/>
            <person name="Wang X."/>
            <person name="Qi H."/>
            <person name="Xiong Z."/>
            <person name="Que H."/>
            <person name="Xie Y."/>
            <person name="Holland P.W."/>
            <person name="Paps J."/>
            <person name="Zhu Y."/>
            <person name="Wu F."/>
            <person name="Chen Y."/>
            <person name="Wang J."/>
            <person name="Peng C."/>
            <person name="Meng J."/>
            <person name="Yang L."/>
            <person name="Liu J."/>
            <person name="Wen B."/>
            <person name="Zhang N."/>
            <person name="Huang Z."/>
            <person name="Zhu Q."/>
            <person name="Feng Y."/>
            <person name="Mount A."/>
            <person name="Hedgecock D."/>
            <person name="Xu Z."/>
            <person name="Liu Y."/>
            <person name="Domazet-Loso T."/>
            <person name="Du Y."/>
            <person name="Sun X."/>
            <person name="Zhang S."/>
            <person name="Liu B."/>
            <person name="Cheng P."/>
            <person name="Jiang X."/>
            <person name="Li J."/>
            <person name="Fan D."/>
            <person name="Wang W."/>
            <person name="Fu W."/>
            <person name="Wang T."/>
            <person name="Wang B."/>
            <person name="Zhang J."/>
            <person name="Peng Z."/>
            <person name="Li Y."/>
            <person name="Li N."/>
            <person name="Wang J."/>
            <person name="Chen M."/>
            <person name="He Y."/>
            <person name="Tan F."/>
            <person name="Song X."/>
            <person name="Zheng Q."/>
            <person name="Huang R."/>
            <person name="Yang H."/>
            <person name="Du X."/>
            <person name="Chen L."/>
            <person name="Yang M."/>
            <person name="Gaffney P.M."/>
            <person name="Wang S."/>
            <person name="Luo L."/>
            <person name="She Z."/>
            <person name="Ming Y."/>
            <person name="Huang W."/>
            <person name="Zhang S."/>
            <person name="Huang B."/>
            <person name="Zhang Y."/>
            <person name="Qu T."/>
            <person name="Ni P."/>
            <person name="Miao G."/>
            <person name="Wang J."/>
            <person name="Wang Q."/>
            <person name="Steinberg C.E."/>
            <person name="Wang H."/>
            <person name="Li N."/>
            <person name="Qian L."/>
            <person name="Zhang G."/>
            <person name="Li Y."/>
            <person name="Yang H."/>
            <person name="Liu X."/>
            <person name="Wang J."/>
            <person name="Yin Y."/>
            <person name="Wang J."/>
        </authorList>
    </citation>
    <scope>NUCLEOTIDE SEQUENCE [LARGE SCALE GENOMIC DNA]</scope>
    <source>
        <strain evidence="10">05x7-T-G4-1.051#20</strain>
    </source>
</reference>
<keyword evidence="6" id="KW-0256">Endoplasmic reticulum</keyword>
<evidence type="ECO:0000256" key="4">
    <source>
        <dbReference type="ARBA" id="ARBA00020820"/>
    </source>
</evidence>
<dbReference type="InParanoid" id="K1PIC5"/>
<evidence type="ECO:0000256" key="5">
    <source>
        <dbReference type="ARBA" id="ARBA00022692"/>
    </source>
</evidence>
<protein>
    <recommendedName>
        <fullName evidence="4">ER membrane protein complex subunit 4</fullName>
    </recommendedName>
    <alternativeName>
        <fullName evidence="9">Transmembrane protein 85</fullName>
    </alternativeName>
</protein>
<evidence type="ECO:0000313" key="10">
    <source>
        <dbReference type="EMBL" id="EKC18594.1"/>
    </source>
</evidence>
<comment type="subcellular location">
    <subcellularLocation>
        <location evidence="1">Endoplasmic reticulum membrane</location>
        <topology evidence="1">Multi-pass membrane protein</topology>
    </subcellularLocation>
</comment>
<dbReference type="Pfam" id="PF06417">
    <property type="entry name" value="EMC4"/>
    <property type="match status" value="1"/>
</dbReference>
<keyword evidence="7" id="KW-1133">Transmembrane helix</keyword>
<evidence type="ECO:0000256" key="2">
    <source>
        <dbReference type="ARBA" id="ARBA00007715"/>
    </source>
</evidence>
<evidence type="ECO:0000256" key="8">
    <source>
        <dbReference type="ARBA" id="ARBA00023136"/>
    </source>
</evidence>
<evidence type="ECO:0000256" key="7">
    <source>
        <dbReference type="ARBA" id="ARBA00022989"/>
    </source>
</evidence>
<evidence type="ECO:0000256" key="6">
    <source>
        <dbReference type="ARBA" id="ARBA00022824"/>
    </source>
</evidence>
<name>K1PIC5_MAGGI</name>
<evidence type="ECO:0000256" key="1">
    <source>
        <dbReference type="ARBA" id="ARBA00004477"/>
    </source>
</evidence>
<dbReference type="GO" id="GO:0005789">
    <property type="term" value="C:endoplasmic reticulum membrane"/>
    <property type="evidence" value="ECO:0007669"/>
    <property type="project" value="UniProtKB-SubCell"/>
</dbReference>
<keyword evidence="5 10" id="KW-0812">Transmembrane</keyword>
<organism evidence="10">
    <name type="scientific">Magallana gigas</name>
    <name type="common">Pacific oyster</name>
    <name type="synonym">Crassostrea gigas</name>
    <dbReference type="NCBI Taxonomy" id="29159"/>
    <lineage>
        <taxon>Eukaryota</taxon>
        <taxon>Metazoa</taxon>
        <taxon>Spiralia</taxon>
        <taxon>Lophotrochozoa</taxon>
        <taxon>Mollusca</taxon>
        <taxon>Bivalvia</taxon>
        <taxon>Autobranchia</taxon>
        <taxon>Pteriomorphia</taxon>
        <taxon>Ostreida</taxon>
        <taxon>Ostreoidea</taxon>
        <taxon>Ostreidae</taxon>
        <taxon>Magallana</taxon>
    </lineage>
</organism>
<comment type="subunit">
    <text evidence="3">Component of the ER membrane protein complex (EMC).</text>
</comment>
<comment type="similarity">
    <text evidence="2">Belongs to the EMC4 family.</text>
</comment>
<sequence length="365" mass="38842">MSSKRKLHKWSIDFSGHGRSKSDRQVQVQDIRAPVGYTESTGTIVEQSGKEADQKLIDKASISKSTFVMIEGSQAIIQKFIYIFGNFVCLMLAMYKCQTMGLLPTHASDWLAFMDPQKRMEWSGVPVYKKIHVPIVKKIPVIRTVIVREKIPKPFEVPVVKHVPVPRHVPVIYEVPVDRPFPVEKKVIVEKPVPVTKEVPVPAPFPVFPKEKVGKPADGGTVVVDAGKGGGKFNDFGIPLGGKNVDVGIDPGIGKDIGDRFAGFELNGNGFPDSGFGDFSSFDARLNAIAQGQGGLVSSGGAIGQGISATDLGLPSGDLGLAGGRFGLDGIDAGDRFGRERFGGLPNLVGGGVPGEAGAKLATKG</sequence>
<accession>K1PIC5</accession>
<dbReference type="InterPro" id="IPR009445">
    <property type="entry name" value="TMEM85/Emc4"/>
</dbReference>
<dbReference type="EMBL" id="JH817690">
    <property type="protein sequence ID" value="EKC18594.1"/>
    <property type="molecule type" value="Genomic_DNA"/>
</dbReference>
<gene>
    <name evidence="10" type="ORF">CGI_10011750</name>
</gene>
<evidence type="ECO:0000256" key="3">
    <source>
        <dbReference type="ARBA" id="ARBA00011276"/>
    </source>
</evidence>
<keyword evidence="8" id="KW-0472">Membrane</keyword>
<dbReference type="AlphaFoldDB" id="K1PIC5"/>
<dbReference type="HOGENOM" id="CLU_759217_0_0_1"/>
<proteinExistence type="inferred from homology"/>
<evidence type="ECO:0000256" key="9">
    <source>
        <dbReference type="ARBA" id="ARBA00031143"/>
    </source>
</evidence>
<dbReference type="PANTHER" id="PTHR19315">
    <property type="entry name" value="ER MEMBRANE PROTEIN COMPLEX SUBUNIT 4"/>
    <property type="match status" value="1"/>
</dbReference>